<evidence type="ECO:0000313" key="1">
    <source>
        <dbReference type="EMBL" id="GAK97212.1"/>
    </source>
</evidence>
<accession>A0A090Q4T1</accession>
<protein>
    <submittedName>
        <fullName evidence="1">Uncharacterized protein</fullName>
    </submittedName>
</protein>
<gene>
    <name evidence="1" type="ORF">JCM19294_1258</name>
</gene>
<keyword evidence="2" id="KW-1185">Reference proteome</keyword>
<organism evidence="1 2">
    <name type="scientific">Nonlabens tegetincola</name>
    <dbReference type="NCBI Taxonomy" id="323273"/>
    <lineage>
        <taxon>Bacteria</taxon>
        <taxon>Pseudomonadati</taxon>
        <taxon>Bacteroidota</taxon>
        <taxon>Flavobacteriia</taxon>
        <taxon>Flavobacteriales</taxon>
        <taxon>Flavobacteriaceae</taxon>
        <taxon>Nonlabens</taxon>
    </lineage>
</organism>
<comment type="caution">
    <text evidence="1">The sequence shown here is derived from an EMBL/GenBank/DDBJ whole genome shotgun (WGS) entry which is preliminary data.</text>
</comment>
<sequence>MVLNVLQHAQVMASSRRKLRLLLCTVAILASDECAFAKAA</sequence>
<name>A0A090Q4T1_9FLAO</name>
<dbReference type="AlphaFoldDB" id="A0A090Q4T1"/>
<dbReference type="Proteomes" id="UP000029221">
    <property type="component" value="Unassembled WGS sequence"/>
</dbReference>
<evidence type="ECO:0000313" key="2">
    <source>
        <dbReference type="Proteomes" id="UP000029221"/>
    </source>
</evidence>
<reference evidence="1" key="1">
    <citation type="journal article" date="2014" name="Genome Announc.">
        <title>Draft Genome Sequences of Marine Flavobacterium Nonlabens Strains NR17, NR24, NR27, NR32, NR33, and Ara13.</title>
        <authorList>
            <person name="Nakanishi M."/>
            <person name="Meirelles P."/>
            <person name="Suzuki R."/>
            <person name="Takatani N."/>
            <person name="Mino S."/>
            <person name="Suda W."/>
            <person name="Oshima K."/>
            <person name="Hattori M."/>
            <person name="Ohkuma M."/>
            <person name="Hosokawa M."/>
            <person name="Miyashita K."/>
            <person name="Thompson F.L."/>
            <person name="Niwa A."/>
            <person name="Sawabe T."/>
            <person name="Sawabe T."/>
        </authorList>
    </citation>
    <scope>NUCLEOTIDE SEQUENCE [LARGE SCALE GENOMIC DNA]</scope>
    <source>
        <strain evidence="1">JCM 19294</strain>
    </source>
</reference>
<proteinExistence type="predicted"/>
<dbReference type="EMBL" id="BBML01000005">
    <property type="protein sequence ID" value="GAK97212.1"/>
    <property type="molecule type" value="Genomic_DNA"/>
</dbReference>